<protein>
    <submittedName>
        <fullName evidence="1">Uncharacterized protein</fullName>
    </submittedName>
</protein>
<gene>
    <name evidence="1" type="ORF">DSO57_1006328</name>
</gene>
<sequence length="106" mass="11256">MTFPFILAVRNVNFIYGPGSTPEQNPLRPASSEDCELISPQPVDNLPVSKVDANPPGSEYLTAPQSFASKLPVPDAGSFPEVPKLDTSGLLGEINKSTNESCPKLA</sequence>
<reference evidence="1" key="1">
    <citation type="submission" date="2022-04" db="EMBL/GenBank/DDBJ databases">
        <title>Genome of the entomopathogenic fungus Entomophthora muscae.</title>
        <authorList>
            <person name="Elya C."/>
            <person name="Lovett B.R."/>
            <person name="Lee E."/>
            <person name="Macias A.M."/>
            <person name="Hajek A.E."/>
            <person name="De Bivort B.L."/>
            <person name="Kasson M.T."/>
            <person name="De Fine Licht H.H."/>
            <person name="Stajich J.E."/>
        </authorList>
    </citation>
    <scope>NUCLEOTIDE SEQUENCE</scope>
    <source>
        <strain evidence="1">Berkeley</strain>
    </source>
</reference>
<comment type="caution">
    <text evidence="1">The sequence shown here is derived from an EMBL/GenBank/DDBJ whole genome shotgun (WGS) entry which is preliminary data.</text>
</comment>
<organism evidence="1 2">
    <name type="scientific">Entomophthora muscae</name>
    <dbReference type="NCBI Taxonomy" id="34485"/>
    <lineage>
        <taxon>Eukaryota</taxon>
        <taxon>Fungi</taxon>
        <taxon>Fungi incertae sedis</taxon>
        <taxon>Zoopagomycota</taxon>
        <taxon>Entomophthoromycotina</taxon>
        <taxon>Entomophthoromycetes</taxon>
        <taxon>Entomophthorales</taxon>
        <taxon>Entomophthoraceae</taxon>
        <taxon>Entomophthora</taxon>
    </lineage>
</organism>
<evidence type="ECO:0000313" key="1">
    <source>
        <dbReference type="EMBL" id="KAJ9082217.1"/>
    </source>
</evidence>
<evidence type="ECO:0000313" key="2">
    <source>
        <dbReference type="Proteomes" id="UP001165960"/>
    </source>
</evidence>
<dbReference type="EMBL" id="QTSX02001438">
    <property type="protein sequence ID" value="KAJ9082217.1"/>
    <property type="molecule type" value="Genomic_DNA"/>
</dbReference>
<proteinExistence type="predicted"/>
<dbReference type="Proteomes" id="UP001165960">
    <property type="component" value="Unassembled WGS sequence"/>
</dbReference>
<accession>A0ACC2U712</accession>
<keyword evidence="2" id="KW-1185">Reference proteome</keyword>
<name>A0ACC2U712_9FUNG</name>